<evidence type="ECO:0000313" key="3">
    <source>
        <dbReference type="Proteomes" id="UP000005237"/>
    </source>
</evidence>
<proteinExistence type="predicted"/>
<feature type="compositionally biased region" description="Basic and acidic residues" evidence="1">
    <location>
        <begin position="1"/>
        <end position="22"/>
    </location>
</feature>
<organism evidence="2 3">
    <name type="scientific">Caenorhabditis japonica</name>
    <dbReference type="NCBI Taxonomy" id="281687"/>
    <lineage>
        <taxon>Eukaryota</taxon>
        <taxon>Metazoa</taxon>
        <taxon>Ecdysozoa</taxon>
        <taxon>Nematoda</taxon>
        <taxon>Chromadorea</taxon>
        <taxon>Rhabditida</taxon>
        <taxon>Rhabditina</taxon>
        <taxon>Rhabditomorpha</taxon>
        <taxon>Rhabditoidea</taxon>
        <taxon>Rhabditidae</taxon>
        <taxon>Peloderinae</taxon>
        <taxon>Caenorhabditis</taxon>
    </lineage>
</organism>
<feature type="region of interest" description="Disordered" evidence="1">
    <location>
        <begin position="1"/>
        <end position="34"/>
    </location>
</feature>
<reference evidence="2" key="2">
    <citation type="submission" date="2022-06" db="UniProtKB">
        <authorList>
            <consortium name="EnsemblMetazoa"/>
        </authorList>
    </citation>
    <scope>IDENTIFICATION</scope>
    <source>
        <strain evidence="2">DF5081</strain>
    </source>
</reference>
<accession>A0A8R1EAJ9</accession>
<sequence length="150" mass="17247">MEKMQEREDAAMEIDHGKDSRVASESTSDLGGPTETLWARMTEEEVSIKMRRKLLKGFDEFLRNSVKVEKEVIEKLGFNTTCSKRTKSVVVEPLRQFGEELRGRWAELGGEAWMRPVMNVMRVLNADNADDLERSVIERRNANESAEKLK</sequence>
<dbReference type="EnsemblMetazoa" id="CJA26826.1">
    <property type="protein sequence ID" value="CJA26826.1"/>
    <property type="gene ID" value="WBGene00182398"/>
</dbReference>
<name>A0A8R1EAJ9_CAEJA</name>
<evidence type="ECO:0000313" key="2">
    <source>
        <dbReference type="EnsemblMetazoa" id="CJA26826.1"/>
    </source>
</evidence>
<keyword evidence="3" id="KW-1185">Reference proteome</keyword>
<evidence type="ECO:0000256" key="1">
    <source>
        <dbReference type="SAM" id="MobiDB-lite"/>
    </source>
</evidence>
<protein>
    <submittedName>
        <fullName evidence="2">Uncharacterized protein</fullName>
    </submittedName>
</protein>
<dbReference type="Proteomes" id="UP000005237">
    <property type="component" value="Unassembled WGS sequence"/>
</dbReference>
<dbReference type="AlphaFoldDB" id="A0A8R1EAJ9"/>
<reference evidence="3" key="1">
    <citation type="submission" date="2010-08" db="EMBL/GenBank/DDBJ databases">
        <authorList>
            <consortium name="Caenorhabditis japonica Sequencing Consortium"/>
            <person name="Wilson R.K."/>
        </authorList>
    </citation>
    <scope>NUCLEOTIDE SEQUENCE [LARGE SCALE GENOMIC DNA]</scope>
    <source>
        <strain evidence="3">DF5081</strain>
    </source>
</reference>